<comment type="caution">
    <text evidence="1">The sequence shown here is derived from an EMBL/GenBank/DDBJ whole genome shotgun (WGS) entry which is preliminary data.</text>
</comment>
<keyword evidence="2" id="KW-1185">Reference proteome</keyword>
<evidence type="ECO:0000313" key="1">
    <source>
        <dbReference type="EMBL" id="KAL2522391.1"/>
    </source>
</evidence>
<sequence>MSRYRPIALKPEAAQENSGVTNSPAKNLAIIGFAHNANGVLQLPHVPNLIPLKCGLGSIVTTPAESVVLPVLWCSTAQNSKGKKPKLDLNMAVEDTEELDFMPQLKEPINPGVITPRVV</sequence>
<name>A0ABD1UBJ2_9LAMI</name>
<organism evidence="1 2">
    <name type="scientific">Forsythia ovata</name>
    <dbReference type="NCBI Taxonomy" id="205694"/>
    <lineage>
        <taxon>Eukaryota</taxon>
        <taxon>Viridiplantae</taxon>
        <taxon>Streptophyta</taxon>
        <taxon>Embryophyta</taxon>
        <taxon>Tracheophyta</taxon>
        <taxon>Spermatophyta</taxon>
        <taxon>Magnoliopsida</taxon>
        <taxon>eudicotyledons</taxon>
        <taxon>Gunneridae</taxon>
        <taxon>Pentapetalae</taxon>
        <taxon>asterids</taxon>
        <taxon>lamiids</taxon>
        <taxon>Lamiales</taxon>
        <taxon>Oleaceae</taxon>
        <taxon>Forsythieae</taxon>
        <taxon>Forsythia</taxon>
    </lineage>
</organism>
<dbReference type="Proteomes" id="UP001604277">
    <property type="component" value="Unassembled WGS sequence"/>
</dbReference>
<reference evidence="2" key="1">
    <citation type="submission" date="2024-07" db="EMBL/GenBank/DDBJ databases">
        <title>Two chromosome-level genome assemblies of Korean endemic species Abeliophyllum distichum and Forsythia ovata (Oleaceae).</title>
        <authorList>
            <person name="Jang H."/>
        </authorList>
    </citation>
    <scope>NUCLEOTIDE SEQUENCE [LARGE SCALE GENOMIC DNA]</scope>
</reference>
<dbReference type="AlphaFoldDB" id="A0ABD1UBJ2"/>
<gene>
    <name evidence="1" type="ORF">Fot_26314</name>
</gene>
<protein>
    <submittedName>
        <fullName evidence="1">Uncharacterized protein</fullName>
    </submittedName>
</protein>
<proteinExistence type="predicted"/>
<evidence type="ECO:0000313" key="2">
    <source>
        <dbReference type="Proteomes" id="UP001604277"/>
    </source>
</evidence>
<accession>A0ABD1UBJ2</accession>
<dbReference type="EMBL" id="JBFOLJ010000007">
    <property type="protein sequence ID" value="KAL2522391.1"/>
    <property type="molecule type" value="Genomic_DNA"/>
</dbReference>